<gene>
    <name evidence="6" type="ORF">Ga0061069_103118</name>
</gene>
<dbReference type="InterPro" id="IPR051199">
    <property type="entry name" value="LPS_LOS_Heptosyltrfase"/>
</dbReference>
<dbReference type="Pfam" id="PF01075">
    <property type="entry name" value="Glyco_transf_9"/>
    <property type="match status" value="1"/>
</dbReference>
<evidence type="ECO:0000256" key="4">
    <source>
        <dbReference type="ARBA" id="ARBA00044042"/>
    </source>
</evidence>
<keyword evidence="7" id="KW-1185">Reference proteome</keyword>
<evidence type="ECO:0000256" key="5">
    <source>
        <dbReference type="ARBA" id="ARBA00047503"/>
    </source>
</evidence>
<dbReference type="STRING" id="339866.GCA_001418255_00998"/>
<dbReference type="EMBL" id="CYHF01000003">
    <property type="protein sequence ID" value="CUA95481.1"/>
    <property type="molecule type" value="Genomic_DNA"/>
</dbReference>
<protein>
    <recommendedName>
        <fullName evidence="4">lipopolysaccharide heptosyltransferase II</fullName>
        <ecNumber evidence="4">2.4.99.24</ecNumber>
    </recommendedName>
</protein>
<sequence length="359" mass="37743">MTRVLLIAPQWIGDAVMAQPLVALLADRGASITALGLPGVAPVLRAMPGVDEVIEAPFAHGRLDLALRRRLAAQLRGRGFERAYVLGNNVKSRLVPWLARIPRRIGHLGEARGLLLTDRVGPAGGQAIKAAEPMALSPVSCRLPRTAQGHRPDMRAHYAALAQIAADEAVPEPVLSVAPHVADAARQCFGLPTRWIALCPGAEYGPAKQWPTAHYAALAALAQQAGYAVALLGAPRDRAVGAEIASAAPGSANLCGSTRMEEAIALLATCSGAVSNDSGLMHIAAALGRPTLGLYGSTDPRHTPPAAHRSATLWLQLDCSPCFERTCPFGHLNCLRQITPRMAWDELGRLMAAESASAG</sequence>
<evidence type="ECO:0000256" key="3">
    <source>
        <dbReference type="ARBA" id="ARBA00043995"/>
    </source>
</evidence>
<evidence type="ECO:0000313" key="6">
    <source>
        <dbReference type="EMBL" id="CUA95481.1"/>
    </source>
</evidence>
<reference evidence="7" key="1">
    <citation type="submission" date="2015-08" db="EMBL/GenBank/DDBJ databases">
        <authorList>
            <person name="Varghese N."/>
        </authorList>
    </citation>
    <scope>NUCLEOTIDE SEQUENCE [LARGE SCALE GENOMIC DNA]</scope>
    <source>
        <strain evidence="7">DSM 18181</strain>
    </source>
</reference>
<keyword evidence="1" id="KW-0328">Glycosyltransferase</keyword>
<dbReference type="FunFam" id="3.40.50.2000:FF:000023">
    <property type="entry name" value="ADP-heptose--LPS heptosyltransferase II"/>
    <property type="match status" value="1"/>
</dbReference>
<dbReference type="RefSeq" id="WP_055449933.1">
    <property type="nucleotide sequence ID" value="NZ_CYHF01000003.1"/>
</dbReference>
<accession>A0A0K6HXB9</accession>
<dbReference type="Proteomes" id="UP000183649">
    <property type="component" value="Unassembled WGS sequence"/>
</dbReference>
<name>A0A0K6HXB9_9BURK</name>
<dbReference type="GO" id="GO:0005829">
    <property type="term" value="C:cytosol"/>
    <property type="evidence" value="ECO:0007669"/>
    <property type="project" value="TreeGrafter"/>
</dbReference>
<dbReference type="PANTHER" id="PTHR30160:SF7">
    <property type="entry name" value="ADP-HEPTOSE--LPS HEPTOSYLTRANSFERASE 2"/>
    <property type="match status" value="1"/>
</dbReference>
<dbReference type="OrthoDB" id="9797795at2"/>
<dbReference type="NCBIfam" id="TIGR02195">
    <property type="entry name" value="heptsyl_trn_II"/>
    <property type="match status" value="1"/>
</dbReference>
<keyword evidence="2 6" id="KW-0808">Transferase</keyword>
<comment type="catalytic activity">
    <reaction evidence="5">
        <text>an L-alpha-D-Hep-(1-&gt;5)-[alpha-Kdo-(2-&gt;4)]-alpha-Kdo-(2-&gt;6)-lipid A + ADP-L-glycero-beta-D-manno-heptose = an L-alpha-D-Hep-(1-&gt;3)-L-alpha-D-Hep-(1-&gt;5)-[alpha-Kdo-(2-&gt;4)]-alpha-Kdo-(2-&gt;6)-lipid A + ADP + H(+)</text>
        <dbReference type="Rhea" id="RHEA:74071"/>
        <dbReference type="ChEBI" id="CHEBI:15378"/>
        <dbReference type="ChEBI" id="CHEBI:61506"/>
        <dbReference type="ChEBI" id="CHEBI:193068"/>
        <dbReference type="ChEBI" id="CHEBI:193069"/>
        <dbReference type="ChEBI" id="CHEBI:456216"/>
        <dbReference type="EC" id="2.4.99.24"/>
    </reaction>
</comment>
<dbReference type="PANTHER" id="PTHR30160">
    <property type="entry name" value="TETRAACYLDISACCHARIDE 4'-KINASE-RELATED"/>
    <property type="match status" value="1"/>
</dbReference>
<comment type="similarity">
    <text evidence="3">Belongs to the glycosyltransferase 9 family.</text>
</comment>
<organism evidence="6 7">
    <name type="scientific">Thiomonas bhubaneswarensis</name>
    <dbReference type="NCBI Taxonomy" id="339866"/>
    <lineage>
        <taxon>Bacteria</taxon>
        <taxon>Pseudomonadati</taxon>
        <taxon>Pseudomonadota</taxon>
        <taxon>Betaproteobacteria</taxon>
        <taxon>Burkholderiales</taxon>
        <taxon>Thiomonas</taxon>
    </lineage>
</organism>
<dbReference type="Gene3D" id="3.40.50.2000">
    <property type="entry name" value="Glycogen Phosphorylase B"/>
    <property type="match status" value="2"/>
</dbReference>
<dbReference type="InterPro" id="IPR011910">
    <property type="entry name" value="RfaF"/>
</dbReference>
<dbReference type="SUPFAM" id="SSF53756">
    <property type="entry name" value="UDP-Glycosyltransferase/glycogen phosphorylase"/>
    <property type="match status" value="1"/>
</dbReference>
<dbReference type="GO" id="GO:0008713">
    <property type="term" value="F:ADP-heptose-lipopolysaccharide heptosyltransferase activity"/>
    <property type="evidence" value="ECO:0007669"/>
    <property type="project" value="UniProtKB-EC"/>
</dbReference>
<dbReference type="CDD" id="cd03789">
    <property type="entry name" value="GT9_LPS_heptosyltransferase"/>
    <property type="match status" value="1"/>
</dbReference>
<evidence type="ECO:0000256" key="2">
    <source>
        <dbReference type="ARBA" id="ARBA00022679"/>
    </source>
</evidence>
<dbReference type="GO" id="GO:0009244">
    <property type="term" value="P:lipopolysaccharide core region biosynthetic process"/>
    <property type="evidence" value="ECO:0007669"/>
    <property type="project" value="TreeGrafter"/>
</dbReference>
<dbReference type="AlphaFoldDB" id="A0A0K6HXB9"/>
<evidence type="ECO:0000313" key="7">
    <source>
        <dbReference type="Proteomes" id="UP000183649"/>
    </source>
</evidence>
<dbReference type="EC" id="2.4.99.24" evidence="4"/>
<evidence type="ECO:0000256" key="1">
    <source>
        <dbReference type="ARBA" id="ARBA00022676"/>
    </source>
</evidence>
<dbReference type="InterPro" id="IPR002201">
    <property type="entry name" value="Glyco_trans_9"/>
</dbReference>
<proteinExistence type="inferred from homology"/>